<dbReference type="AlphaFoldDB" id="A0A916TMP7"/>
<dbReference type="Proteomes" id="UP000605148">
    <property type="component" value="Unassembled WGS sequence"/>
</dbReference>
<comment type="caution">
    <text evidence="1">The sequence shown here is derived from an EMBL/GenBank/DDBJ whole genome shotgun (WGS) entry which is preliminary data.</text>
</comment>
<dbReference type="RefSeq" id="WP_208998534.1">
    <property type="nucleotide sequence ID" value="NZ_BMFA01000010.1"/>
</dbReference>
<evidence type="ECO:0000313" key="2">
    <source>
        <dbReference type="Proteomes" id="UP000605148"/>
    </source>
</evidence>
<reference evidence="1" key="2">
    <citation type="submission" date="2020-09" db="EMBL/GenBank/DDBJ databases">
        <authorList>
            <person name="Sun Q."/>
            <person name="Zhou Y."/>
        </authorList>
    </citation>
    <scope>NUCLEOTIDE SEQUENCE</scope>
    <source>
        <strain evidence="1">CGMCC 1.12426</strain>
    </source>
</reference>
<sequence length="126" mass="14413">MGSLTKPLIFLVMLTSVHFFPGGSASAETLTFQIRSEHPNIVDVELYSDTRQGHVWPGRERVYVLNNYTLQRIGISCQKGERVCYGAWVRNRTETYWGVGYQNRMRCRSCCYICDGGQTEVIVLKP</sequence>
<protein>
    <submittedName>
        <fullName evidence="1">Uncharacterized protein</fullName>
    </submittedName>
</protein>
<dbReference type="EMBL" id="BMFA01000010">
    <property type="protein sequence ID" value="GGB57168.1"/>
    <property type="molecule type" value="Genomic_DNA"/>
</dbReference>
<keyword evidence="2" id="KW-1185">Reference proteome</keyword>
<accession>A0A916TMP7</accession>
<name>A0A916TMP7_9HYPH</name>
<reference evidence="1" key="1">
    <citation type="journal article" date="2014" name="Int. J. Syst. Evol. Microbiol.">
        <title>Complete genome sequence of Corynebacterium casei LMG S-19264T (=DSM 44701T), isolated from a smear-ripened cheese.</title>
        <authorList>
            <consortium name="US DOE Joint Genome Institute (JGI-PGF)"/>
            <person name="Walter F."/>
            <person name="Albersmeier A."/>
            <person name="Kalinowski J."/>
            <person name="Ruckert C."/>
        </authorList>
    </citation>
    <scope>NUCLEOTIDE SEQUENCE</scope>
    <source>
        <strain evidence="1">CGMCC 1.12426</strain>
    </source>
</reference>
<proteinExistence type="predicted"/>
<gene>
    <name evidence="1" type="ORF">GCM10011316_31570</name>
</gene>
<organism evidence="1 2">
    <name type="scientific">Roseibium aquae</name>
    <dbReference type="NCBI Taxonomy" id="1323746"/>
    <lineage>
        <taxon>Bacteria</taxon>
        <taxon>Pseudomonadati</taxon>
        <taxon>Pseudomonadota</taxon>
        <taxon>Alphaproteobacteria</taxon>
        <taxon>Hyphomicrobiales</taxon>
        <taxon>Stappiaceae</taxon>
        <taxon>Roseibium</taxon>
    </lineage>
</organism>
<evidence type="ECO:0000313" key="1">
    <source>
        <dbReference type="EMBL" id="GGB57168.1"/>
    </source>
</evidence>